<gene>
    <name evidence="2" type="ORF">RIMI_LOCUS6992964</name>
</gene>
<dbReference type="PANTHER" id="PTHR21027:SF1">
    <property type="entry name" value="TRNA-SPLICING ENDONUCLEASE SUBUNIT SEN54"/>
    <property type="match status" value="1"/>
</dbReference>
<dbReference type="PANTHER" id="PTHR21027">
    <property type="entry name" value="TRNA-SPLICING ENDONUCLEASE SUBUNIT SEN54"/>
    <property type="match status" value="1"/>
</dbReference>
<name>A0ABN9LE10_9NEOB</name>
<accession>A0ABN9LE10</accession>
<proteinExistence type="predicted"/>
<protein>
    <recommendedName>
        <fullName evidence="4">tRNA-splicing endonuclease subunit Sen54</fullName>
    </recommendedName>
</protein>
<feature type="region of interest" description="Disordered" evidence="1">
    <location>
        <begin position="152"/>
        <end position="192"/>
    </location>
</feature>
<dbReference type="InterPro" id="IPR024337">
    <property type="entry name" value="tRNA_splic_suSen54"/>
</dbReference>
<sequence>MGSPCSGLSECSEWVRLEDGVLLKCQPPSGSSIHPRPVSANEWLGEKYFTGTIQLFYRELPLSVQEAYERLLSRGPVSLLHYQVYSHLKRLGYIVTRFDPRVGAEQFAVDVYSGGGSGPDDEVRERLTRKVSIQLPYERQINLEIPSVSNRKRKRSSITGLETQDQLETSGSNSREENKSSKPRISHCPEKVDSFTPEPIAFVPTVVENMNIDEEARNDNNRLESNETAHDHEEAAIVKSKEKYRWDFSKFCFPNCAHDQPYVQLPDPEPAFLPENVVGRQVNISLWLGKLNLRAEKFSRKEQDQLDWERKHKISINADPKIKKCRNWSEYKKLLQERERQSRRERPAHLWSSTVRPLLTPGQVTSTASVLEQVTIISQSTLLEDGKRLQDKQNVPQIHFNLYQADGNSEFKKSKPGKPYAYLCVRSFDEQIPSLRTIKSLAYQSGDIPVVFALVDCGEIAFYAFKDLQLPVDVYP</sequence>
<dbReference type="Proteomes" id="UP001176940">
    <property type="component" value="Unassembled WGS sequence"/>
</dbReference>
<keyword evidence="3" id="KW-1185">Reference proteome</keyword>
<dbReference type="EMBL" id="CAUEEQ010012967">
    <property type="protein sequence ID" value="CAJ0936818.1"/>
    <property type="molecule type" value="Genomic_DNA"/>
</dbReference>
<evidence type="ECO:0008006" key="4">
    <source>
        <dbReference type="Google" id="ProtNLM"/>
    </source>
</evidence>
<evidence type="ECO:0000313" key="3">
    <source>
        <dbReference type="Proteomes" id="UP001176940"/>
    </source>
</evidence>
<feature type="compositionally biased region" description="Basic and acidic residues" evidence="1">
    <location>
        <begin position="214"/>
        <end position="233"/>
    </location>
</feature>
<organism evidence="2 3">
    <name type="scientific">Ranitomeya imitator</name>
    <name type="common">mimic poison frog</name>
    <dbReference type="NCBI Taxonomy" id="111125"/>
    <lineage>
        <taxon>Eukaryota</taxon>
        <taxon>Metazoa</taxon>
        <taxon>Chordata</taxon>
        <taxon>Craniata</taxon>
        <taxon>Vertebrata</taxon>
        <taxon>Euteleostomi</taxon>
        <taxon>Amphibia</taxon>
        <taxon>Batrachia</taxon>
        <taxon>Anura</taxon>
        <taxon>Neobatrachia</taxon>
        <taxon>Hyloidea</taxon>
        <taxon>Dendrobatidae</taxon>
        <taxon>Dendrobatinae</taxon>
        <taxon>Ranitomeya</taxon>
    </lineage>
</organism>
<comment type="caution">
    <text evidence="2">The sequence shown here is derived from an EMBL/GenBank/DDBJ whole genome shotgun (WGS) entry which is preliminary data.</text>
</comment>
<evidence type="ECO:0000313" key="2">
    <source>
        <dbReference type="EMBL" id="CAJ0936818.1"/>
    </source>
</evidence>
<feature type="compositionally biased region" description="Polar residues" evidence="1">
    <location>
        <begin position="157"/>
        <end position="173"/>
    </location>
</feature>
<feature type="region of interest" description="Disordered" evidence="1">
    <location>
        <begin position="213"/>
        <end position="233"/>
    </location>
</feature>
<evidence type="ECO:0000256" key="1">
    <source>
        <dbReference type="SAM" id="MobiDB-lite"/>
    </source>
</evidence>
<reference evidence="2" key="1">
    <citation type="submission" date="2023-07" db="EMBL/GenBank/DDBJ databases">
        <authorList>
            <person name="Stuckert A."/>
        </authorList>
    </citation>
    <scope>NUCLEOTIDE SEQUENCE</scope>
</reference>